<evidence type="ECO:0000313" key="2">
    <source>
        <dbReference type="EMBL" id="BAD92334.1"/>
    </source>
</evidence>
<keyword evidence="1" id="KW-1133">Transmembrane helix</keyword>
<sequence length="72" mass="8371">MRKMDTNFTCLHQVTSASSLNKHTPSGKLRNRKCKQLIKYTSGTFNIYIFLTTGSIYVLCTHLLLCKFEYFN</sequence>
<feature type="transmembrane region" description="Helical" evidence="1">
    <location>
        <begin position="45"/>
        <end position="65"/>
    </location>
</feature>
<proteinExistence type="predicted"/>
<dbReference type="EMBL" id="AB209097">
    <property type="protein sequence ID" value="BAD92334.1"/>
    <property type="molecule type" value="Transcribed_RNA"/>
</dbReference>
<feature type="non-terminal residue" evidence="2">
    <location>
        <position position="1"/>
    </location>
</feature>
<protein>
    <submittedName>
        <fullName evidence="2">KIAA0367 protein variant</fullName>
    </submittedName>
</protein>
<accession>Q59GL2</accession>
<dbReference type="AlphaFoldDB" id="Q59GL2"/>
<name>Q59GL2_HUMAN</name>
<keyword evidence="1" id="KW-0812">Transmembrane</keyword>
<keyword evidence="1" id="KW-0472">Membrane</keyword>
<reference evidence="2" key="1">
    <citation type="submission" date="2005-03" db="EMBL/GenBank/DDBJ databases">
        <title>Homo sapiens protein coding cDNA.</title>
        <authorList>
            <person name="Totoki Y."/>
            <person name="Toyoda A."/>
            <person name="Takeda T."/>
            <person name="Sakaki Y."/>
            <person name="Tanaka A."/>
            <person name="Yokoyama S."/>
            <person name="Ohara O."/>
            <person name="Nagase T."/>
            <person name="Kikuno R.F."/>
        </authorList>
    </citation>
    <scope>NUCLEOTIDE SEQUENCE</scope>
    <source>
        <tissue evidence="2">Brain</tissue>
    </source>
</reference>
<evidence type="ECO:0000256" key="1">
    <source>
        <dbReference type="SAM" id="Phobius"/>
    </source>
</evidence>
<organism evidence="2">
    <name type="scientific">Homo sapiens</name>
    <name type="common">Human</name>
    <dbReference type="NCBI Taxonomy" id="9606"/>
    <lineage>
        <taxon>Eukaryota</taxon>
        <taxon>Metazoa</taxon>
        <taxon>Chordata</taxon>
        <taxon>Craniata</taxon>
        <taxon>Vertebrata</taxon>
        <taxon>Euteleostomi</taxon>
        <taxon>Mammalia</taxon>
        <taxon>Eutheria</taxon>
        <taxon>Euarchontoglires</taxon>
        <taxon>Primates</taxon>
        <taxon>Haplorrhini</taxon>
        <taxon>Catarrhini</taxon>
        <taxon>Hominidae</taxon>
        <taxon>Homo</taxon>
    </lineage>
</organism>